<protein>
    <submittedName>
        <fullName evidence="1">Uncharacterized protein</fullName>
    </submittedName>
</protein>
<evidence type="ECO:0000313" key="1">
    <source>
        <dbReference type="EMBL" id="KKQ55762.1"/>
    </source>
</evidence>
<proteinExistence type="predicted"/>
<sequence length="96" mass="10766">MKDKLFKIKVLLAAGFFVGFIVNGIFITIYNVDKSVNIDEVALETKRCELENSLLNETIVTKDSLTAFSEIAQDFGFELASKIIYLDQAETVAQVR</sequence>
<name>A0A0G0IM58_9BACT</name>
<reference evidence="1 2" key="1">
    <citation type="journal article" date="2015" name="Nature">
        <title>rRNA introns, odd ribosomes, and small enigmatic genomes across a large radiation of phyla.</title>
        <authorList>
            <person name="Brown C.T."/>
            <person name="Hug L.A."/>
            <person name="Thomas B.C."/>
            <person name="Sharon I."/>
            <person name="Castelle C.J."/>
            <person name="Singh A."/>
            <person name="Wilkins M.J."/>
            <person name="Williams K.H."/>
            <person name="Banfield J.F."/>
        </authorList>
    </citation>
    <scope>NUCLEOTIDE SEQUENCE [LARGE SCALE GENOMIC DNA]</scope>
</reference>
<dbReference type="Proteomes" id="UP000034096">
    <property type="component" value="Unassembled WGS sequence"/>
</dbReference>
<gene>
    <name evidence="1" type="ORF">US75_C0014G0011</name>
</gene>
<comment type="caution">
    <text evidence="1">The sequence shown here is derived from an EMBL/GenBank/DDBJ whole genome shotgun (WGS) entry which is preliminary data.</text>
</comment>
<dbReference type="AlphaFoldDB" id="A0A0G0IM58"/>
<accession>A0A0G0IM58</accession>
<dbReference type="EMBL" id="LBUE01000014">
    <property type="protein sequence ID" value="KKQ55762.1"/>
    <property type="molecule type" value="Genomic_DNA"/>
</dbReference>
<organism evidence="1 2">
    <name type="scientific">Candidatus Woesebacteria bacterium GW2011_GWC1_38_13</name>
    <dbReference type="NCBI Taxonomy" id="1618583"/>
    <lineage>
        <taxon>Bacteria</taxon>
        <taxon>Candidatus Woeseibacteriota</taxon>
    </lineage>
</organism>
<dbReference type="STRING" id="1618583.US75_C0014G0011"/>
<evidence type="ECO:0000313" key="2">
    <source>
        <dbReference type="Proteomes" id="UP000034096"/>
    </source>
</evidence>